<protein>
    <recommendedName>
        <fullName evidence="5">HAT C-terminal dimerisation domain-containing protein</fullName>
    </recommendedName>
</protein>
<reference evidence="1" key="2">
    <citation type="submission" date="2018-10" db="EMBL/GenBank/DDBJ databases">
        <title>Effector identification in a new, highly contiguous assembly of the strawberry crown rot pathogen Phytophthora cactorum.</title>
        <authorList>
            <person name="Armitage A.D."/>
            <person name="Nellist C.F."/>
            <person name="Bates H."/>
            <person name="Vickerstaff R.J."/>
            <person name="Harrison R.J."/>
        </authorList>
    </citation>
    <scope>NUCLEOTIDE SEQUENCE</scope>
    <source>
        <strain evidence="1">15-7</strain>
        <strain evidence="2">4032</strain>
    </source>
</reference>
<name>A0A329S6C9_9STRA</name>
<reference evidence="3 4" key="1">
    <citation type="submission" date="2018-01" db="EMBL/GenBank/DDBJ databases">
        <title>Draft genome of the strawberry crown rot pathogen Phytophthora cactorum.</title>
        <authorList>
            <person name="Armitage A.D."/>
            <person name="Lysoe E."/>
            <person name="Nellist C.F."/>
            <person name="Harrison R.J."/>
            <person name="Brurberg M.B."/>
        </authorList>
    </citation>
    <scope>NUCLEOTIDE SEQUENCE [LARGE SCALE GENOMIC DNA]</scope>
    <source>
        <strain evidence="3 4">10300</strain>
    </source>
</reference>
<evidence type="ECO:0000313" key="2">
    <source>
        <dbReference type="EMBL" id="KAG2910507.1"/>
    </source>
</evidence>
<dbReference type="EMBL" id="RCMG01000019">
    <property type="protein sequence ID" value="KAG2867840.1"/>
    <property type="molecule type" value="Genomic_DNA"/>
</dbReference>
<dbReference type="AlphaFoldDB" id="A0A329S6C9"/>
<dbReference type="Proteomes" id="UP000735874">
    <property type="component" value="Unassembled WGS sequence"/>
</dbReference>
<dbReference type="VEuPathDB" id="FungiDB:PC110_g11207"/>
<accession>A0A329S6C9</accession>
<evidence type="ECO:0000313" key="3">
    <source>
        <dbReference type="EMBL" id="RAW32474.1"/>
    </source>
</evidence>
<comment type="caution">
    <text evidence="3">The sequence shown here is derived from an EMBL/GenBank/DDBJ whole genome shotgun (WGS) entry which is preliminary data.</text>
</comment>
<evidence type="ECO:0008006" key="5">
    <source>
        <dbReference type="Google" id="ProtNLM"/>
    </source>
</evidence>
<organism evidence="3 4">
    <name type="scientific">Phytophthora cactorum</name>
    <dbReference type="NCBI Taxonomy" id="29920"/>
    <lineage>
        <taxon>Eukaryota</taxon>
        <taxon>Sar</taxon>
        <taxon>Stramenopiles</taxon>
        <taxon>Oomycota</taxon>
        <taxon>Peronosporomycetes</taxon>
        <taxon>Peronosporales</taxon>
        <taxon>Peronosporaceae</taxon>
        <taxon>Phytophthora</taxon>
    </lineage>
</organism>
<dbReference type="EMBL" id="MJFZ01000276">
    <property type="protein sequence ID" value="RAW32474.1"/>
    <property type="molecule type" value="Genomic_DNA"/>
</dbReference>
<proteinExistence type="predicted"/>
<dbReference type="Proteomes" id="UP000251314">
    <property type="component" value="Unassembled WGS sequence"/>
</dbReference>
<evidence type="ECO:0000313" key="4">
    <source>
        <dbReference type="Proteomes" id="UP000251314"/>
    </source>
</evidence>
<dbReference type="Proteomes" id="UP000774804">
    <property type="component" value="Unassembled WGS sequence"/>
</dbReference>
<sequence length="215" mass="24091">MKLPFVGCASHRLNLAEYMESYDAPTLLGKLLEELKAFESFSKKLQNTDGLSLLDVRDIFDALIAEHPGVEDYLGTEAGIVQQPEFENACVTVLVGTADSLTECQRFLLLPFAAPATTPPLVEDKTLGFADRALEKRKLQCEMPCEYPEIAVIPPTTNICERFFSQSKYVLGNDHQGLLPINLEIILFLKVNLHLWNMKTEADVVNASKWDVCKR</sequence>
<evidence type="ECO:0000313" key="1">
    <source>
        <dbReference type="EMBL" id="KAG2867840.1"/>
    </source>
</evidence>
<dbReference type="OrthoDB" id="97142at2759"/>
<dbReference type="PANTHER" id="PTHR40866:SF1">
    <property type="entry name" value="BED-TYPE DOMAIN-CONTAINING PROTEIN"/>
    <property type="match status" value="1"/>
</dbReference>
<keyword evidence="4" id="KW-1185">Reference proteome</keyword>
<dbReference type="EMBL" id="RCMI01000443">
    <property type="protein sequence ID" value="KAG2910507.1"/>
    <property type="molecule type" value="Genomic_DNA"/>
</dbReference>
<gene>
    <name evidence="3" type="ORF">PC110_g11207</name>
    <name evidence="1" type="ORF">PC113_g1593</name>
    <name evidence="2" type="ORF">PC115_g12855</name>
</gene>
<dbReference type="PANTHER" id="PTHR40866">
    <property type="entry name" value="BED-TYPE DOMAIN-CONTAINING PROTEIN"/>
    <property type="match status" value="1"/>
</dbReference>